<dbReference type="InterPro" id="IPR018936">
    <property type="entry name" value="PI3/4_kinase_CS"/>
</dbReference>
<accession>A0A8S2NEU7</accession>
<dbReference type="InterPro" id="IPR042236">
    <property type="entry name" value="PI3K_accessory_sf"/>
</dbReference>
<dbReference type="InterPro" id="IPR016024">
    <property type="entry name" value="ARM-type_fold"/>
</dbReference>
<dbReference type="CDD" id="cd00896">
    <property type="entry name" value="PI3Kc_III"/>
    <property type="match status" value="1"/>
</dbReference>
<feature type="compositionally biased region" description="Low complexity" evidence="3">
    <location>
        <begin position="723"/>
        <end position="738"/>
    </location>
</feature>
<dbReference type="InterPro" id="IPR000403">
    <property type="entry name" value="PI3/4_kinase_cat_dom"/>
</dbReference>
<dbReference type="SMART" id="SM00146">
    <property type="entry name" value="PI3Kc"/>
    <property type="match status" value="1"/>
</dbReference>
<dbReference type="GO" id="GO:0034272">
    <property type="term" value="C:phosphatidylinositol 3-kinase complex, class III, type II"/>
    <property type="evidence" value="ECO:0007669"/>
    <property type="project" value="TreeGrafter"/>
</dbReference>
<name>A0A8S2NEU7_9BILA</name>
<dbReference type="Pfam" id="PF00454">
    <property type="entry name" value="PI3_PI4_kinase"/>
    <property type="match status" value="1"/>
</dbReference>
<proteinExistence type="predicted"/>
<dbReference type="GO" id="GO:0000407">
    <property type="term" value="C:phagophore assembly site"/>
    <property type="evidence" value="ECO:0007669"/>
    <property type="project" value="TreeGrafter"/>
</dbReference>
<feature type="region of interest" description="Disordered" evidence="3">
    <location>
        <begin position="574"/>
        <end position="606"/>
    </location>
</feature>
<evidence type="ECO:0000256" key="1">
    <source>
        <dbReference type="ARBA" id="ARBA00022679"/>
    </source>
</evidence>
<dbReference type="GO" id="GO:0016303">
    <property type="term" value="F:1-phosphatidylinositol-3-kinase activity"/>
    <property type="evidence" value="ECO:0007669"/>
    <property type="project" value="TreeGrafter"/>
</dbReference>
<dbReference type="SUPFAM" id="SSF48371">
    <property type="entry name" value="ARM repeat"/>
    <property type="match status" value="1"/>
</dbReference>
<dbReference type="PROSITE" id="PS50290">
    <property type="entry name" value="PI3_4_KINASE_3"/>
    <property type="match status" value="1"/>
</dbReference>
<evidence type="ECO:0000256" key="2">
    <source>
        <dbReference type="ARBA" id="ARBA00022777"/>
    </source>
</evidence>
<sequence length="868" mass="99290">DGHTIHQEWLEQLILAKARSSLDTERSNTKSMLLLIEFARTMMGDSECAVIYFEPNFNDIINYPIGYTDLVVFDPELNLENIVESKHLKLARSGRKAMDKELKPAREQHDKLMKILEYPPGQFLPIEEQDLVWKYRFSLSQHKKALAKFLQCVHWEKEEEVKQALDLLQQWVTMDTEDALELLGPAYHHPKDLLLYLLQLVQALRYERRDLINAYLVDAAGEDQNSLNSSSENYANIVVPSDSSSIDSTKSCCPLIDLSTFLIQRACEKPIIANYLFWYAYVECENNSSSKDKITSDMYEAFVERLSITLKTKNEQTQQSAKLPFLFVCETTQGEEYPIIFKYGDDLRQDQLILQIVTLMDRILRKENIDLKLTPYKVLSTSLKHGFVQYIESQPLQKILERNRTIRQYLQSKVTTTNTEDTVLNETGIPREMMDAYVKSCAGYCVVTYLLGIGDRHLDNLLLRDSGQLFHIDFGFIMGRDPRPLPQAMRVSKDMMEMLDEKHLLDFLRHCFTAFIILRKHANVFANLFSLMLDANIPDIALERDKTVKKMPAVVIERPSLPTEMRDALKKHILRERQRKKEEADANEADKQRRREEKAKALSSSKVQLEDNAKDILKLERTILDLQQQKCEQYNLLKRALTEEDRRKHSQQTLTKEPSWTSLYSPNLQMAQYAHHQQHYLSAQPSHRLLAYKPPPQPPSQPQQQSFIPTTSATNVSSKRPRSPSSSHMFSSPSGKSSRSVHAPQMHSRPTSPGSRYPPASSQVTRNGAPGPAVGYSSPQNQSAFSAYLNYMAPSAAAAAASASYANQMPRVRGPSQMSNYLNPLSFLPQSIVDSNQQQQANVYSHHQMLMSSKNGSIMNGYPLQPQQ</sequence>
<evidence type="ECO:0000256" key="3">
    <source>
        <dbReference type="SAM" id="MobiDB-lite"/>
    </source>
</evidence>
<dbReference type="GO" id="GO:0048015">
    <property type="term" value="P:phosphatidylinositol-mediated signaling"/>
    <property type="evidence" value="ECO:0007669"/>
    <property type="project" value="TreeGrafter"/>
</dbReference>
<dbReference type="GO" id="GO:0006897">
    <property type="term" value="P:endocytosis"/>
    <property type="evidence" value="ECO:0007669"/>
    <property type="project" value="TreeGrafter"/>
</dbReference>
<dbReference type="Pfam" id="PF00613">
    <property type="entry name" value="PI3Ka"/>
    <property type="match status" value="1"/>
</dbReference>
<dbReference type="EMBL" id="CAJOBH010004536">
    <property type="protein sequence ID" value="CAF3993656.1"/>
    <property type="molecule type" value="Genomic_DNA"/>
</dbReference>
<evidence type="ECO:0000259" key="4">
    <source>
        <dbReference type="PROSITE" id="PS50290"/>
    </source>
</evidence>
<dbReference type="Pfam" id="PF15991">
    <property type="entry name" value="G_path_suppress"/>
    <property type="match status" value="1"/>
</dbReference>
<dbReference type="Gene3D" id="1.10.1070.11">
    <property type="entry name" value="Phosphatidylinositol 3-/4-kinase, catalytic domain"/>
    <property type="match status" value="1"/>
</dbReference>
<organism evidence="6 7">
    <name type="scientific">Rotaria magnacalcarata</name>
    <dbReference type="NCBI Taxonomy" id="392030"/>
    <lineage>
        <taxon>Eukaryota</taxon>
        <taxon>Metazoa</taxon>
        <taxon>Spiralia</taxon>
        <taxon>Gnathifera</taxon>
        <taxon>Rotifera</taxon>
        <taxon>Eurotatoria</taxon>
        <taxon>Bdelloidea</taxon>
        <taxon>Philodinida</taxon>
        <taxon>Philodinidae</taxon>
        <taxon>Rotaria</taxon>
    </lineage>
</organism>
<dbReference type="InterPro" id="IPR001263">
    <property type="entry name" value="PI3K_accessory_dom"/>
</dbReference>
<feature type="non-terminal residue" evidence="6">
    <location>
        <position position="868"/>
    </location>
</feature>
<dbReference type="InterPro" id="IPR026094">
    <property type="entry name" value="GPS2"/>
</dbReference>
<dbReference type="SMART" id="SM00145">
    <property type="entry name" value="PI3Ka"/>
    <property type="match status" value="1"/>
</dbReference>
<dbReference type="InterPro" id="IPR015433">
    <property type="entry name" value="PI3/4_kinase"/>
</dbReference>
<dbReference type="InterPro" id="IPR011009">
    <property type="entry name" value="Kinase-like_dom_sf"/>
</dbReference>
<dbReference type="GO" id="GO:0005768">
    <property type="term" value="C:endosome"/>
    <property type="evidence" value="ECO:0007669"/>
    <property type="project" value="TreeGrafter"/>
</dbReference>
<dbReference type="GO" id="GO:0000045">
    <property type="term" value="P:autophagosome assembly"/>
    <property type="evidence" value="ECO:0007669"/>
    <property type="project" value="TreeGrafter"/>
</dbReference>
<dbReference type="Proteomes" id="UP000681967">
    <property type="component" value="Unassembled WGS sequence"/>
</dbReference>
<evidence type="ECO:0000313" key="6">
    <source>
        <dbReference type="EMBL" id="CAF3993656.1"/>
    </source>
</evidence>
<protein>
    <recommendedName>
        <fullName evidence="8">Phosphatidylinositol 3-kinase</fullName>
    </recommendedName>
</protein>
<feature type="domain" description="PI3K/PI4K catalytic" evidence="4">
    <location>
        <begin position="311"/>
        <end position="584"/>
    </location>
</feature>
<feature type="compositionally biased region" description="Polar residues" evidence="3">
    <location>
        <begin position="707"/>
        <end position="716"/>
    </location>
</feature>
<evidence type="ECO:0008006" key="8">
    <source>
        <dbReference type="Google" id="ProtNLM"/>
    </source>
</evidence>
<dbReference type="PANTHER" id="PTHR10048:SF7">
    <property type="entry name" value="PHOSPHATIDYLINOSITOL 3-KINASE CATALYTIC SUBUNIT TYPE 3"/>
    <property type="match status" value="1"/>
</dbReference>
<feature type="compositionally biased region" description="Basic and acidic residues" evidence="3">
    <location>
        <begin position="574"/>
        <end position="600"/>
    </location>
</feature>
<dbReference type="InterPro" id="IPR036940">
    <property type="entry name" value="PI3/4_kinase_cat_sf"/>
</dbReference>
<dbReference type="PANTHER" id="PTHR10048">
    <property type="entry name" value="PHOSPHATIDYLINOSITOL KINASE"/>
    <property type="match status" value="1"/>
</dbReference>
<gene>
    <name evidence="6" type="ORF">BYL167_LOCUS13295</name>
</gene>
<feature type="region of interest" description="Disordered" evidence="3">
    <location>
        <begin position="689"/>
        <end position="776"/>
    </location>
</feature>
<feature type="domain" description="PIK helical" evidence="5">
    <location>
        <begin position="99"/>
        <end position="305"/>
    </location>
</feature>
<reference evidence="6" key="1">
    <citation type="submission" date="2021-02" db="EMBL/GenBank/DDBJ databases">
        <authorList>
            <person name="Nowell W R."/>
        </authorList>
    </citation>
    <scope>NUCLEOTIDE SEQUENCE</scope>
</reference>
<dbReference type="PROSITE" id="PS00916">
    <property type="entry name" value="PI3_4_KINASE_2"/>
    <property type="match status" value="1"/>
</dbReference>
<dbReference type="InterPro" id="IPR057756">
    <property type="entry name" value="PI3-kinase_type3/VPS34_cat"/>
</dbReference>
<dbReference type="Gene3D" id="1.25.40.70">
    <property type="entry name" value="Phosphatidylinositol 3-kinase, accessory domain (PIK)"/>
    <property type="match status" value="1"/>
</dbReference>
<dbReference type="Gene3D" id="3.30.1010.10">
    <property type="entry name" value="Phosphatidylinositol 3-kinase Catalytic Subunit, Chain A, domain 4"/>
    <property type="match status" value="1"/>
</dbReference>
<dbReference type="PROSITE" id="PS51545">
    <property type="entry name" value="PIK_HELICAL"/>
    <property type="match status" value="1"/>
</dbReference>
<dbReference type="GO" id="GO:0005777">
    <property type="term" value="C:peroxisome"/>
    <property type="evidence" value="ECO:0007669"/>
    <property type="project" value="TreeGrafter"/>
</dbReference>
<evidence type="ECO:0000259" key="5">
    <source>
        <dbReference type="PROSITE" id="PS51545"/>
    </source>
</evidence>
<dbReference type="PROSITE" id="PS00915">
    <property type="entry name" value="PI3_4_KINASE_1"/>
    <property type="match status" value="1"/>
</dbReference>
<dbReference type="AlphaFoldDB" id="A0A8S2NEU7"/>
<evidence type="ECO:0000313" key="7">
    <source>
        <dbReference type="Proteomes" id="UP000681967"/>
    </source>
</evidence>
<dbReference type="SUPFAM" id="SSF56112">
    <property type="entry name" value="Protein kinase-like (PK-like)"/>
    <property type="match status" value="1"/>
</dbReference>
<feature type="compositionally biased region" description="Polar residues" evidence="3">
    <location>
        <begin position="748"/>
        <end position="766"/>
    </location>
</feature>
<dbReference type="GO" id="GO:0034271">
    <property type="term" value="C:phosphatidylinositol 3-kinase complex, class III, type I"/>
    <property type="evidence" value="ECO:0007669"/>
    <property type="project" value="TreeGrafter"/>
</dbReference>
<comment type="caution">
    <text evidence="6">The sequence shown here is derived from an EMBL/GenBank/DDBJ whole genome shotgun (WGS) entry which is preliminary data.</text>
</comment>
<keyword evidence="1" id="KW-0808">Transferase</keyword>
<keyword evidence="2" id="KW-0418">Kinase</keyword>